<comment type="caution">
    <text evidence="1">The sequence shown here is derived from an EMBL/GenBank/DDBJ whole genome shotgun (WGS) entry which is preliminary data.</text>
</comment>
<evidence type="ECO:0000313" key="1">
    <source>
        <dbReference type="EMBL" id="KAK7477692.1"/>
    </source>
</evidence>
<dbReference type="AlphaFoldDB" id="A0ABD0JSX4"/>
<accession>A0ABD0JSX4</accession>
<sequence length="78" mass="9021">MNCQLLPFQDCTLLRSRLQQWFSPRLSYVARVPRGEKSLEDRARERSPEMPEQSAVVINCVVPDEEVDGMMLQIEIQG</sequence>
<reference evidence="1 2" key="1">
    <citation type="journal article" date="2023" name="Sci. Data">
        <title>Genome assembly of the Korean intertidal mud-creeper Batillaria attramentaria.</title>
        <authorList>
            <person name="Patra A.K."/>
            <person name="Ho P.T."/>
            <person name="Jun S."/>
            <person name="Lee S.J."/>
            <person name="Kim Y."/>
            <person name="Won Y.J."/>
        </authorList>
    </citation>
    <scope>NUCLEOTIDE SEQUENCE [LARGE SCALE GENOMIC DNA]</scope>
    <source>
        <strain evidence="1">Wonlab-2016</strain>
    </source>
</reference>
<feature type="non-terminal residue" evidence="1">
    <location>
        <position position="78"/>
    </location>
</feature>
<organism evidence="1 2">
    <name type="scientific">Batillaria attramentaria</name>
    <dbReference type="NCBI Taxonomy" id="370345"/>
    <lineage>
        <taxon>Eukaryota</taxon>
        <taxon>Metazoa</taxon>
        <taxon>Spiralia</taxon>
        <taxon>Lophotrochozoa</taxon>
        <taxon>Mollusca</taxon>
        <taxon>Gastropoda</taxon>
        <taxon>Caenogastropoda</taxon>
        <taxon>Sorbeoconcha</taxon>
        <taxon>Cerithioidea</taxon>
        <taxon>Batillariidae</taxon>
        <taxon>Batillaria</taxon>
    </lineage>
</organism>
<proteinExistence type="predicted"/>
<evidence type="ECO:0000313" key="2">
    <source>
        <dbReference type="Proteomes" id="UP001519460"/>
    </source>
</evidence>
<dbReference type="Proteomes" id="UP001519460">
    <property type="component" value="Unassembled WGS sequence"/>
</dbReference>
<protein>
    <submittedName>
        <fullName evidence="1">Uncharacterized protein</fullName>
    </submittedName>
</protein>
<keyword evidence="2" id="KW-1185">Reference proteome</keyword>
<name>A0ABD0JSX4_9CAEN</name>
<dbReference type="EMBL" id="JACVVK020000343">
    <property type="protein sequence ID" value="KAK7477692.1"/>
    <property type="molecule type" value="Genomic_DNA"/>
</dbReference>
<gene>
    <name evidence="1" type="ORF">BaRGS_00031076</name>
</gene>